<dbReference type="GO" id="GO:0016787">
    <property type="term" value="F:hydrolase activity"/>
    <property type="evidence" value="ECO:0007669"/>
    <property type="project" value="UniProtKB-KW"/>
</dbReference>
<name>A0ABP5H6J7_9ACTN</name>
<dbReference type="PIRSF" id="PIRSF007580">
    <property type="entry name" value="UCP07580"/>
    <property type="match status" value="1"/>
</dbReference>
<accession>A0ABP5H6J7</accession>
<gene>
    <name evidence="1" type="ORF">GCM10009839_92030</name>
</gene>
<dbReference type="Pfam" id="PF10118">
    <property type="entry name" value="Metal_hydrol"/>
    <property type="match status" value="1"/>
</dbReference>
<keyword evidence="1" id="KW-0378">Hydrolase</keyword>
<dbReference type="PANTHER" id="PTHR39456:SF1">
    <property type="entry name" value="METAL-DEPENDENT HYDROLASE"/>
    <property type="match status" value="1"/>
</dbReference>
<dbReference type="InterPro" id="IPR016516">
    <property type="entry name" value="UCP07580"/>
</dbReference>
<comment type="caution">
    <text evidence="1">The sequence shown here is derived from an EMBL/GenBank/DDBJ whole genome shotgun (WGS) entry which is preliminary data.</text>
</comment>
<reference evidence="2" key="1">
    <citation type="journal article" date="2019" name="Int. J. Syst. Evol. Microbiol.">
        <title>The Global Catalogue of Microorganisms (GCM) 10K type strain sequencing project: providing services to taxonomists for standard genome sequencing and annotation.</title>
        <authorList>
            <consortium name="The Broad Institute Genomics Platform"/>
            <consortium name="The Broad Institute Genome Sequencing Center for Infectious Disease"/>
            <person name="Wu L."/>
            <person name="Ma J."/>
        </authorList>
    </citation>
    <scope>NUCLEOTIDE SEQUENCE [LARGE SCALE GENOMIC DNA]</scope>
    <source>
        <strain evidence="2">JCM 16014</strain>
    </source>
</reference>
<proteinExistence type="predicted"/>
<keyword evidence="2" id="KW-1185">Reference proteome</keyword>
<dbReference type="PANTHER" id="PTHR39456">
    <property type="entry name" value="METAL-DEPENDENT HYDROLASE"/>
    <property type="match status" value="1"/>
</dbReference>
<organism evidence="1 2">
    <name type="scientific">Catenulispora yoronensis</name>
    <dbReference type="NCBI Taxonomy" id="450799"/>
    <lineage>
        <taxon>Bacteria</taxon>
        <taxon>Bacillati</taxon>
        <taxon>Actinomycetota</taxon>
        <taxon>Actinomycetes</taxon>
        <taxon>Catenulisporales</taxon>
        <taxon>Catenulisporaceae</taxon>
        <taxon>Catenulispora</taxon>
    </lineage>
</organism>
<evidence type="ECO:0000313" key="2">
    <source>
        <dbReference type="Proteomes" id="UP001500751"/>
    </source>
</evidence>
<dbReference type="EMBL" id="BAAAQN010000106">
    <property type="protein sequence ID" value="GAA2065937.1"/>
    <property type="molecule type" value="Genomic_DNA"/>
</dbReference>
<evidence type="ECO:0000313" key="1">
    <source>
        <dbReference type="EMBL" id="GAA2065937.1"/>
    </source>
</evidence>
<dbReference type="RefSeq" id="WP_344672096.1">
    <property type="nucleotide sequence ID" value="NZ_BAAAQN010000106.1"/>
</dbReference>
<dbReference type="Proteomes" id="UP001500751">
    <property type="component" value="Unassembled WGS sequence"/>
</dbReference>
<protein>
    <submittedName>
        <fullName evidence="1">Metal-dependent hydrolase</fullName>
    </submittedName>
</protein>
<sequence>MDLYPRRPRFDWAATPLHWVPDDAWTTHAYNALHLLLPAGERWMVRVFKEALPSVQDEELRATMRGFMGQEGSHAAAHDAFVRQLAADGIDVSGALRWAEWGFRRLLGPGIMPGWRRERWLAERLALVAAIEHVNAVLAERLLDSAELERAGADPTMLALLRWHGAEEIEHRAVADAVYQHIDGSYPRRVAAMAVAVPTFVTHWALCAYGLAAADPVVGRTTGWGKVPGWCEARTTFALADGVRRGLIPTLEVRAMVGYLRPSFRPSDSGSDELARQYLNAVADSFRMPRQAQTAAASSAQAVPCA</sequence>